<dbReference type="SUPFAM" id="SSF55120">
    <property type="entry name" value="Pseudouridine synthase"/>
    <property type="match status" value="1"/>
</dbReference>
<dbReference type="HOGENOM" id="CLU_024979_1_2_1"/>
<accession>L1IFF4</accession>
<keyword evidence="1" id="KW-0413">Isomerase</keyword>
<dbReference type="PANTHER" id="PTHR47683:SF4">
    <property type="entry name" value="PSEUDOURIDINE SYNTHASE"/>
    <property type="match status" value="1"/>
</dbReference>
<reference evidence="4" key="2">
    <citation type="submission" date="2012-11" db="EMBL/GenBank/DDBJ databases">
        <authorList>
            <person name="Kuo A."/>
            <person name="Curtis B.A."/>
            <person name="Tanifuji G."/>
            <person name="Burki F."/>
            <person name="Gruber A."/>
            <person name="Irimia M."/>
            <person name="Maruyama S."/>
            <person name="Arias M.C."/>
            <person name="Ball S.G."/>
            <person name="Gile G.H."/>
            <person name="Hirakawa Y."/>
            <person name="Hopkins J.F."/>
            <person name="Rensing S.A."/>
            <person name="Schmutz J."/>
            <person name="Symeonidi A."/>
            <person name="Elias M."/>
            <person name="Eveleigh R.J."/>
            <person name="Herman E.K."/>
            <person name="Klute M.J."/>
            <person name="Nakayama T."/>
            <person name="Obornik M."/>
            <person name="Reyes-Prieto A."/>
            <person name="Armbrust E.V."/>
            <person name="Aves S.J."/>
            <person name="Beiko R.G."/>
            <person name="Coutinho P."/>
            <person name="Dacks J.B."/>
            <person name="Durnford D.G."/>
            <person name="Fast N.M."/>
            <person name="Green B.R."/>
            <person name="Grisdale C."/>
            <person name="Hempe F."/>
            <person name="Henrissat B."/>
            <person name="Hoppner M.P."/>
            <person name="Ishida K.-I."/>
            <person name="Kim E."/>
            <person name="Koreny L."/>
            <person name="Kroth P.G."/>
            <person name="Liu Y."/>
            <person name="Malik S.-B."/>
            <person name="Maier U.G."/>
            <person name="McRose D."/>
            <person name="Mock T."/>
            <person name="Neilson J.A."/>
            <person name="Onodera N.T."/>
            <person name="Poole A.M."/>
            <person name="Pritham E.J."/>
            <person name="Richards T.A."/>
            <person name="Rocap G."/>
            <person name="Roy S.W."/>
            <person name="Sarai C."/>
            <person name="Schaack S."/>
            <person name="Shirato S."/>
            <person name="Slamovits C.H."/>
            <person name="Spencer D.F."/>
            <person name="Suzuki S."/>
            <person name="Worden A.Z."/>
            <person name="Zauner S."/>
            <person name="Barry K."/>
            <person name="Bell C."/>
            <person name="Bharti A.K."/>
            <person name="Crow J.A."/>
            <person name="Grimwood J."/>
            <person name="Kramer R."/>
            <person name="Lindquist E."/>
            <person name="Lucas S."/>
            <person name="Salamov A."/>
            <person name="McFadden G.I."/>
            <person name="Lane C.E."/>
            <person name="Keeling P.J."/>
            <person name="Gray M.W."/>
            <person name="Grigoriev I.V."/>
            <person name="Archibald J.M."/>
        </authorList>
    </citation>
    <scope>NUCLEOTIDE SEQUENCE</scope>
    <source>
        <strain evidence="4">CCMP2712</strain>
    </source>
</reference>
<organism evidence="2">
    <name type="scientific">Guillardia theta (strain CCMP2712)</name>
    <name type="common">Cryptophyte</name>
    <dbReference type="NCBI Taxonomy" id="905079"/>
    <lineage>
        <taxon>Eukaryota</taxon>
        <taxon>Cryptophyceae</taxon>
        <taxon>Pyrenomonadales</taxon>
        <taxon>Geminigeraceae</taxon>
        <taxon>Guillardia</taxon>
    </lineage>
</organism>
<dbReference type="OrthoDB" id="440619at2759"/>
<dbReference type="GO" id="GO:0001522">
    <property type="term" value="P:pseudouridine synthesis"/>
    <property type="evidence" value="ECO:0007669"/>
    <property type="project" value="InterPro"/>
</dbReference>
<evidence type="ECO:0000313" key="3">
    <source>
        <dbReference type="EnsemblProtists" id="EKX34777"/>
    </source>
</evidence>
<dbReference type="PaxDb" id="55529-EKX34777"/>
<dbReference type="InterPro" id="IPR050343">
    <property type="entry name" value="RsuA_PseudoU_synthase"/>
</dbReference>
<evidence type="ECO:0000313" key="4">
    <source>
        <dbReference type="Proteomes" id="UP000011087"/>
    </source>
</evidence>
<dbReference type="GO" id="GO:0003723">
    <property type="term" value="F:RNA binding"/>
    <property type="evidence" value="ECO:0007669"/>
    <property type="project" value="InterPro"/>
</dbReference>
<dbReference type="Gene3D" id="3.30.70.1560">
    <property type="entry name" value="Alpha-L RNA-binding motif"/>
    <property type="match status" value="1"/>
</dbReference>
<sequence length="189" mass="20942">MEFAVGEEEWQYRTNVYVVLNKPAGYECSNKPSAHASIFELFPEQFQVRGVQSVGRLDQVGWRKQLQQEGLRAAQDTTGMLLLSDDAVTPELVDSLSAGVELKDEPGTIVTPTAVKQLEETLVELSLTEGKYHQVKRMIAACGNRVEKLHRASIAGMELPAGLEEGGWKYLTEEEVKQLLSGHLQASIK</sequence>
<dbReference type="PANTHER" id="PTHR47683">
    <property type="entry name" value="PSEUDOURIDINE SYNTHASE FAMILY PROTEIN-RELATED"/>
    <property type="match status" value="1"/>
</dbReference>
<dbReference type="InterPro" id="IPR020094">
    <property type="entry name" value="TruA/RsuA/RluB/E/F_N"/>
</dbReference>
<reference evidence="3" key="3">
    <citation type="submission" date="2016-03" db="UniProtKB">
        <authorList>
            <consortium name="EnsemblProtists"/>
        </authorList>
    </citation>
    <scope>IDENTIFICATION</scope>
</reference>
<dbReference type="OMA" id="DKFICKS"/>
<evidence type="ECO:0000256" key="1">
    <source>
        <dbReference type="ARBA" id="ARBA00023235"/>
    </source>
</evidence>
<dbReference type="GO" id="GO:0009982">
    <property type="term" value="F:pseudouridine synthase activity"/>
    <property type="evidence" value="ECO:0007669"/>
    <property type="project" value="InterPro"/>
</dbReference>
<dbReference type="GeneID" id="17291476"/>
<keyword evidence="4" id="KW-1185">Reference proteome</keyword>
<dbReference type="Gene3D" id="3.30.70.580">
    <property type="entry name" value="Pseudouridine synthase I, catalytic domain, N-terminal subdomain"/>
    <property type="match status" value="2"/>
</dbReference>
<dbReference type="eggNOG" id="ENOG502S4BY">
    <property type="taxonomic scope" value="Eukaryota"/>
</dbReference>
<dbReference type="EMBL" id="JH993103">
    <property type="protein sequence ID" value="EKX34777.1"/>
    <property type="molecule type" value="Genomic_DNA"/>
</dbReference>
<dbReference type="AlphaFoldDB" id="L1IFF4"/>
<dbReference type="EnsemblProtists" id="EKX34777">
    <property type="protein sequence ID" value="EKX34777"/>
    <property type="gene ID" value="GUITHDRAFT_146984"/>
</dbReference>
<dbReference type="KEGG" id="gtt:GUITHDRAFT_146984"/>
<proteinExistence type="predicted"/>
<dbReference type="RefSeq" id="XP_005821757.1">
    <property type="nucleotide sequence ID" value="XM_005821700.1"/>
</dbReference>
<reference evidence="2 4" key="1">
    <citation type="journal article" date="2012" name="Nature">
        <title>Algal genomes reveal evolutionary mosaicism and the fate of nucleomorphs.</title>
        <authorList>
            <consortium name="DOE Joint Genome Institute"/>
            <person name="Curtis B.A."/>
            <person name="Tanifuji G."/>
            <person name="Burki F."/>
            <person name="Gruber A."/>
            <person name="Irimia M."/>
            <person name="Maruyama S."/>
            <person name="Arias M.C."/>
            <person name="Ball S.G."/>
            <person name="Gile G.H."/>
            <person name="Hirakawa Y."/>
            <person name="Hopkins J.F."/>
            <person name="Kuo A."/>
            <person name="Rensing S.A."/>
            <person name="Schmutz J."/>
            <person name="Symeonidi A."/>
            <person name="Elias M."/>
            <person name="Eveleigh R.J."/>
            <person name="Herman E.K."/>
            <person name="Klute M.J."/>
            <person name="Nakayama T."/>
            <person name="Obornik M."/>
            <person name="Reyes-Prieto A."/>
            <person name="Armbrust E.V."/>
            <person name="Aves S.J."/>
            <person name="Beiko R.G."/>
            <person name="Coutinho P."/>
            <person name="Dacks J.B."/>
            <person name="Durnford D.G."/>
            <person name="Fast N.M."/>
            <person name="Green B.R."/>
            <person name="Grisdale C.J."/>
            <person name="Hempel F."/>
            <person name="Henrissat B."/>
            <person name="Hoppner M.P."/>
            <person name="Ishida K."/>
            <person name="Kim E."/>
            <person name="Koreny L."/>
            <person name="Kroth P.G."/>
            <person name="Liu Y."/>
            <person name="Malik S.B."/>
            <person name="Maier U.G."/>
            <person name="McRose D."/>
            <person name="Mock T."/>
            <person name="Neilson J.A."/>
            <person name="Onodera N.T."/>
            <person name="Poole A.M."/>
            <person name="Pritham E.J."/>
            <person name="Richards T.A."/>
            <person name="Rocap G."/>
            <person name="Roy S.W."/>
            <person name="Sarai C."/>
            <person name="Schaack S."/>
            <person name="Shirato S."/>
            <person name="Slamovits C.H."/>
            <person name="Spencer D.F."/>
            <person name="Suzuki S."/>
            <person name="Worden A.Z."/>
            <person name="Zauner S."/>
            <person name="Barry K."/>
            <person name="Bell C."/>
            <person name="Bharti A.K."/>
            <person name="Crow J.A."/>
            <person name="Grimwood J."/>
            <person name="Kramer R."/>
            <person name="Lindquist E."/>
            <person name="Lucas S."/>
            <person name="Salamov A."/>
            <person name="McFadden G.I."/>
            <person name="Lane C.E."/>
            <person name="Keeling P.J."/>
            <person name="Gray M.W."/>
            <person name="Grigoriev I.V."/>
            <person name="Archibald J.M."/>
        </authorList>
    </citation>
    <scope>NUCLEOTIDE SEQUENCE</scope>
    <source>
        <strain evidence="2 4">CCMP2712</strain>
    </source>
</reference>
<evidence type="ECO:0008006" key="5">
    <source>
        <dbReference type="Google" id="ProtNLM"/>
    </source>
</evidence>
<evidence type="ECO:0000313" key="2">
    <source>
        <dbReference type="EMBL" id="EKX34777.1"/>
    </source>
</evidence>
<gene>
    <name evidence="2" type="ORF">GUITHDRAFT_146984</name>
</gene>
<dbReference type="Proteomes" id="UP000011087">
    <property type="component" value="Unassembled WGS sequence"/>
</dbReference>
<name>L1IFF4_GUITC</name>
<protein>
    <recommendedName>
        <fullName evidence="5">Pseudouridine synthase RsuA/RluA-like domain-containing protein</fullName>
    </recommendedName>
</protein>
<dbReference type="InterPro" id="IPR042092">
    <property type="entry name" value="PsdUridine_s_RsuA/RluB/E/F_cat"/>
</dbReference>
<dbReference type="InterPro" id="IPR020103">
    <property type="entry name" value="PsdUridine_synth_cat_dom_sf"/>
</dbReference>